<dbReference type="AlphaFoldDB" id="A0A6M1SPW8"/>
<proteinExistence type="predicted"/>
<evidence type="ECO:0000313" key="1">
    <source>
        <dbReference type="EMBL" id="NGP19268.1"/>
    </source>
</evidence>
<gene>
    <name evidence="1" type="ORF">G5575_17960</name>
</gene>
<protein>
    <submittedName>
        <fullName evidence="1">Uncharacterized protein</fullName>
    </submittedName>
</protein>
<keyword evidence="2" id="KW-1185">Reference proteome</keyword>
<dbReference type="EMBL" id="JAALFG010000005">
    <property type="protein sequence ID" value="NGP19268.1"/>
    <property type="molecule type" value="Genomic_DNA"/>
</dbReference>
<name>A0A6M1SPW8_9HYPH</name>
<reference evidence="1 2" key="1">
    <citation type="submission" date="2020-02" db="EMBL/GenBank/DDBJ databases">
        <authorList>
            <person name="Khan S.A."/>
            <person name="Jeon C.O."/>
            <person name="Chun B.H."/>
        </authorList>
    </citation>
    <scope>NUCLEOTIDE SEQUENCE [LARGE SCALE GENOMIC DNA]</scope>
    <source>
        <strain evidence="1 2">H239</strain>
    </source>
</reference>
<dbReference type="Proteomes" id="UP000474802">
    <property type="component" value="Unassembled WGS sequence"/>
</dbReference>
<dbReference type="RefSeq" id="WP_164535519.1">
    <property type="nucleotide sequence ID" value="NZ_JAALFG010000005.1"/>
</dbReference>
<organism evidence="1 2">
    <name type="scientific">Devosia aurantiaca</name>
    <dbReference type="NCBI Taxonomy" id="2714858"/>
    <lineage>
        <taxon>Bacteria</taxon>
        <taxon>Pseudomonadati</taxon>
        <taxon>Pseudomonadota</taxon>
        <taxon>Alphaproteobacteria</taxon>
        <taxon>Hyphomicrobiales</taxon>
        <taxon>Devosiaceae</taxon>
        <taxon>Devosia</taxon>
    </lineage>
</organism>
<comment type="caution">
    <text evidence="1">The sequence shown here is derived from an EMBL/GenBank/DDBJ whole genome shotgun (WGS) entry which is preliminary data.</text>
</comment>
<accession>A0A6M1SPW8</accession>
<reference evidence="1 2" key="2">
    <citation type="submission" date="2020-03" db="EMBL/GenBank/DDBJ databases">
        <title>Devosia chinhatensis sp. nov., isolated from a hexachlorocyclohexane (HCH) dump site in India.</title>
        <authorList>
            <person name="Kumar M."/>
            <person name="Lal R."/>
        </authorList>
    </citation>
    <scope>NUCLEOTIDE SEQUENCE [LARGE SCALE GENOMIC DNA]</scope>
    <source>
        <strain evidence="1 2">H239</strain>
    </source>
</reference>
<evidence type="ECO:0000313" key="2">
    <source>
        <dbReference type="Proteomes" id="UP000474802"/>
    </source>
</evidence>
<sequence length="108" mass="12202">MTIYAWTTYDDELDEKAIIIGVGGSDASMIAMGLSYVEPGADIYWFSNINHRGYFVEGSEHGFTVSQALLRAEELRLEMGYSRVVITIQERGMWRDEWGALAEREGLS</sequence>